<dbReference type="SUPFAM" id="SSF56601">
    <property type="entry name" value="beta-lactamase/transpeptidase-like"/>
    <property type="match status" value="1"/>
</dbReference>
<dbReference type="PANTHER" id="PTHR46825:SF11">
    <property type="entry name" value="PENICILLIN-BINDING PROTEIN 4"/>
    <property type="match status" value="1"/>
</dbReference>
<dbReference type="Proteomes" id="UP001310692">
    <property type="component" value="Unassembled WGS sequence"/>
</dbReference>
<organism evidence="5 6">
    <name type="scientific">Hyphobacterium marinum</name>
    <dbReference type="NCBI Taxonomy" id="3116574"/>
    <lineage>
        <taxon>Bacteria</taxon>
        <taxon>Pseudomonadati</taxon>
        <taxon>Pseudomonadota</taxon>
        <taxon>Alphaproteobacteria</taxon>
        <taxon>Maricaulales</taxon>
        <taxon>Maricaulaceae</taxon>
        <taxon>Hyphobacterium</taxon>
    </lineage>
</organism>
<accession>A0ABU7LXM4</accession>
<evidence type="ECO:0000256" key="1">
    <source>
        <dbReference type="ARBA" id="ARBA00004370"/>
    </source>
</evidence>
<dbReference type="InterPro" id="IPR012338">
    <property type="entry name" value="Beta-lactam/transpept-like"/>
</dbReference>
<keyword evidence="6" id="KW-1185">Reference proteome</keyword>
<dbReference type="InterPro" id="IPR050491">
    <property type="entry name" value="AmpC-like"/>
</dbReference>
<name>A0ABU7LXM4_9PROT</name>
<dbReference type="GO" id="GO:0016787">
    <property type="term" value="F:hydrolase activity"/>
    <property type="evidence" value="ECO:0007669"/>
    <property type="project" value="UniProtKB-KW"/>
</dbReference>
<sequence>MLRLIAALLLVTAPAAAQASTDDLAQSLVDAGSPGAVVMWGEGENTLISVAGVRAEGSEAAIELNDLWHLGSNTKAMTAVLIARLVEDGVVGWDDTIAQHLGDRIDGIRPEYANATFIDLLAHRSGLPANAGLTTLLSLSGTDAARDAPADRIVYAEAVLTRSPAGEPGEFLYSNSGYIVAGAMLEAVTGESWETLITREVFEPLGMASAGFGPPGTADVIDQPRGHRAGLFGGLNAMVPDSGQSDNPPSLGPAGRVHVSMQDYARFLRLVLDGANGRDGNYLSAESWERLLTPVGDNYALGWGISGGALMHAGSNTMWYLQAVVWPDTDRFVVVAVNEARSQRVQPEIGRVISTLANGR</sequence>
<evidence type="ECO:0000313" key="6">
    <source>
        <dbReference type="Proteomes" id="UP001310692"/>
    </source>
</evidence>
<feature type="chain" id="PRO_5045765862" evidence="3">
    <location>
        <begin position="20"/>
        <end position="360"/>
    </location>
</feature>
<proteinExistence type="predicted"/>
<dbReference type="InterPro" id="IPR001466">
    <property type="entry name" value="Beta-lactam-related"/>
</dbReference>
<dbReference type="PANTHER" id="PTHR46825">
    <property type="entry name" value="D-ALANYL-D-ALANINE-CARBOXYPEPTIDASE/ENDOPEPTIDASE AMPH"/>
    <property type="match status" value="1"/>
</dbReference>
<feature type="domain" description="Beta-lactamase-related" evidence="4">
    <location>
        <begin position="23"/>
        <end position="344"/>
    </location>
</feature>
<gene>
    <name evidence="5" type="ORF">V0U35_06460</name>
</gene>
<dbReference type="EMBL" id="JAZDRO010000002">
    <property type="protein sequence ID" value="MEE2566318.1"/>
    <property type="molecule type" value="Genomic_DNA"/>
</dbReference>
<dbReference type="Gene3D" id="3.40.710.10">
    <property type="entry name" value="DD-peptidase/beta-lactamase superfamily"/>
    <property type="match status" value="1"/>
</dbReference>
<dbReference type="Pfam" id="PF00144">
    <property type="entry name" value="Beta-lactamase"/>
    <property type="match status" value="1"/>
</dbReference>
<dbReference type="EC" id="3.1.1.103" evidence="5"/>
<evidence type="ECO:0000256" key="2">
    <source>
        <dbReference type="ARBA" id="ARBA00023136"/>
    </source>
</evidence>
<comment type="caution">
    <text evidence="5">The sequence shown here is derived from an EMBL/GenBank/DDBJ whole genome shotgun (WGS) entry which is preliminary data.</text>
</comment>
<evidence type="ECO:0000256" key="3">
    <source>
        <dbReference type="SAM" id="SignalP"/>
    </source>
</evidence>
<comment type="subcellular location">
    <subcellularLocation>
        <location evidence="1">Membrane</location>
    </subcellularLocation>
</comment>
<feature type="signal peptide" evidence="3">
    <location>
        <begin position="1"/>
        <end position="19"/>
    </location>
</feature>
<keyword evidence="2" id="KW-0472">Membrane</keyword>
<evidence type="ECO:0000313" key="5">
    <source>
        <dbReference type="EMBL" id="MEE2566318.1"/>
    </source>
</evidence>
<dbReference type="RefSeq" id="WP_330195857.1">
    <property type="nucleotide sequence ID" value="NZ_JAZDRO010000002.1"/>
</dbReference>
<keyword evidence="3" id="KW-0732">Signal</keyword>
<reference evidence="5 6" key="1">
    <citation type="submission" date="2024-01" db="EMBL/GenBank/DDBJ databases">
        <title>Hyphobacterium bacterium isolated from marine sediment.</title>
        <authorList>
            <person name="Zhao S."/>
        </authorList>
    </citation>
    <scope>NUCLEOTIDE SEQUENCE [LARGE SCALE GENOMIC DNA]</scope>
    <source>
        <strain evidence="5 6">Y60-23</strain>
    </source>
</reference>
<evidence type="ECO:0000259" key="4">
    <source>
        <dbReference type="Pfam" id="PF00144"/>
    </source>
</evidence>
<keyword evidence="5" id="KW-0378">Hydrolase</keyword>
<protein>
    <submittedName>
        <fullName evidence="5">Serine hydrolase domain-containing protein</fullName>
        <ecNumber evidence="5">3.1.1.103</ecNumber>
    </submittedName>
</protein>